<feature type="domain" description="Glycosyl hydrolase family 31 C-terminal" evidence="1">
    <location>
        <begin position="23"/>
        <end position="105"/>
    </location>
</feature>
<name>A0A165EMM1_EXIGL</name>
<sequence length="231" mass="25346">MQLAAFHPFYRNHNDHRALRHEPYQWEDEEELFAIDRQFLVGRGVLVTSVLEPGATTVDGFFPGTTSGVVWRDWYTHKRVAVVHGRATLSAPLGHINVHVRSGTALLLHASPGYTTTETRDGPYGLLVVLDDTGYAFGTAYIDDGISDPPGPSTTIVITTTAAEVDVSAQGGWKIASRLVKITVLGVKGRPKGVTIARKNVKAWKFDEAVERLVVNDLGVDLNEGMRLGWK</sequence>
<evidence type="ECO:0000259" key="1">
    <source>
        <dbReference type="Pfam" id="PF21365"/>
    </source>
</evidence>
<dbReference type="PANTHER" id="PTHR22762:SF133">
    <property type="entry name" value="P-TYPE DOMAIN-CONTAINING PROTEIN"/>
    <property type="match status" value="1"/>
</dbReference>
<dbReference type="Pfam" id="PF21365">
    <property type="entry name" value="Glyco_hydro_31_3rd"/>
    <property type="match status" value="1"/>
</dbReference>
<dbReference type="Proteomes" id="UP000077266">
    <property type="component" value="Unassembled WGS sequence"/>
</dbReference>
<dbReference type="STRING" id="1314781.A0A165EMM1"/>
<dbReference type="OrthoDB" id="3255498at2759"/>
<gene>
    <name evidence="2" type="ORF">EXIGLDRAFT_697653</name>
</gene>
<accession>A0A165EMM1</accession>
<evidence type="ECO:0000313" key="2">
    <source>
        <dbReference type="EMBL" id="KZV87293.1"/>
    </source>
</evidence>
<dbReference type="AlphaFoldDB" id="A0A165EMM1"/>
<reference evidence="2 3" key="1">
    <citation type="journal article" date="2016" name="Mol. Biol. Evol.">
        <title>Comparative Genomics of Early-Diverging Mushroom-Forming Fungi Provides Insights into the Origins of Lignocellulose Decay Capabilities.</title>
        <authorList>
            <person name="Nagy L.G."/>
            <person name="Riley R."/>
            <person name="Tritt A."/>
            <person name="Adam C."/>
            <person name="Daum C."/>
            <person name="Floudas D."/>
            <person name="Sun H."/>
            <person name="Yadav J.S."/>
            <person name="Pangilinan J."/>
            <person name="Larsson K.H."/>
            <person name="Matsuura K."/>
            <person name="Barry K."/>
            <person name="Labutti K."/>
            <person name="Kuo R."/>
            <person name="Ohm R.A."/>
            <person name="Bhattacharya S.S."/>
            <person name="Shirouzu T."/>
            <person name="Yoshinaga Y."/>
            <person name="Martin F.M."/>
            <person name="Grigoriev I.V."/>
            <person name="Hibbett D.S."/>
        </authorList>
    </citation>
    <scope>NUCLEOTIDE SEQUENCE [LARGE SCALE GENOMIC DNA]</scope>
    <source>
        <strain evidence="2 3">HHB12029</strain>
    </source>
</reference>
<dbReference type="GO" id="GO:0005975">
    <property type="term" value="P:carbohydrate metabolic process"/>
    <property type="evidence" value="ECO:0007669"/>
    <property type="project" value="InterPro"/>
</dbReference>
<organism evidence="2 3">
    <name type="scientific">Exidia glandulosa HHB12029</name>
    <dbReference type="NCBI Taxonomy" id="1314781"/>
    <lineage>
        <taxon>Eukaryota</taxon>
        <taxon>Fungi</taxon>
        <taxon>Dikarya</taxon>
        <taxon>Basidiomycota</taxon>
        <taxon>Agaricomycotina</taxon>
        <taxon>Agaricomycetes</taxon>
        <taxon>Auriculariales</taxon>
        <taxon>Exidiaceae</taxon>
        <taxon>Exidia</taxon>
    </lineage>
</organism>
<dbReference type="PANTHER" id="PTHR22762">
    <property type="entry name" value="ALPHA-GLUCOSIDASE"/>
    <property type="match status" value="1"/>
</dbReference>
<dbReference type="InterPro" id="IPR048395">
    <property type="entry name" value="Glyco_hydro_31_C"/>
</dbReference>
<dbReference type="Gene3D" id="2.60.40.1180">
    <property type="entry name" value="Golgi alpha-mannosidase II"/>
    <property type="match status" value="2"/>
</dbReference>
<evidence type="ECO:0000313" key="3">
    <source>
        <dbReference type="Proteomes" id="UP000077266"/>
    </source>
</evidence>
<keyword evidence="3" id="KW-1185">Reference proteome</keyword>
<dbReference type="GO" id="GO:0004553">
    <property type="term" value="F:hydrolase activity, hydrolyzing O-glycosyl compounds"/>
    <property type="evidence" value="ECO:0007669"/>
    <property type="project" value="InterPro"/>
</dbReference>
<dbReference type="InParanoid" id="A0A165EMM1"/>
<dbReference type="InterPro" id="IPR013780">
    <property type="entry name" value="Glyco_hydro_b"/>
</dbReference>
<proteinExistence type="predicted"/>
<dbReference type="SUPFAM" id="SSF51011">
    <property type="entry name" value="Glycosyl hydrolase domain"/>
    <property type="match status" value="1"/>
</dbReference>
<dbReference type="EMBL" id="KV426130">
    <property type="protein sequence ID" value="KZV87293.1"/>
    <property type="molecule type" value="Genomic_DNA"/>
</dbReference>
<protein>
    <recommendedName>
        <fullName evidence="1">Glycosyl hydrolase family 31 C-terminal domain-containing protein</fullName>
    </recommendedName>
</protein>